<feature type="compositionally biased region" description="Low complexity" evidence="7">
    <location>
        <begin position="174"/>
        <end position="186"/>
    </location>
</feature>
<dbReference type="PANTHER" id="PTHR14145:SF2">
    <property type="entry name" value="COP9 SIGNALOSOME COMPLEX SUBUNIT 1"/>
    <property type="match status" value="1"/>
</dbReference>
<dbReference type="Gene3D" id="1.25.40.570">
    <property type="match status" value="1"/>
</dbReference>
<evidence type="ECO:0000256" key="6">
    <source>
        <dbReference type="ARBA" id="ARBA00023242"/>
    </source>
</evidence>
<keyword evidence="5" id="KW-0736">Signalosome</keyword>
<feature type="compositionally biased region" description="Acidic residues" evidence="7">
    <location>
        <begin position="253"/>
        <end position="265"/>
    </location>
</feature>
<feature type="region of interest" description="Disordered" evidence="7">
    <location>
        <begin position="1152"/>
        <end position="1174"/>
    </location>
</feature>
<evidence type="ECO:0008006" key="12">
    <source>
        <dbReference type="Google" id="ProtNLM"/>
    </source>
</evidence>
<evidence type="ECO:0000256" key="7">
    <source>
        <dbReference type="SAM" id="MobiDB-lite"/>
    </source>
</evidence>
<name>A0A8H3C9T6_9AGAM</name>
<organism evidence="10 11">
    <name type="scientific">Rhizoctonia solani</name>
    <dbReference type="NCBI Taxonomy" id="456999"/>
    <lineage>
        <taxon>Eukaryota</taxon>
        <taxon>Fungi</taxon>
        <taxon>Dikarya</taxon>
        <taxon>Basidiomycota</taxon>
        <taxon>Agaricomycotina</taxon>
        <taxon>Agaricomycetes</taxon>
        <taxon>Cantharellales</taxon>
        <taxon>Ceratobasidiaceae</taxon>
        <taxon>Rhizoctonia</taxon>
    </lineage>
</organism>
<dbReference type="InterPro" id="IPR036864">
    <property type="entry name" value="Zn2-C6_fun-type_DNA-bd_sf"/>
</dbReference>
<dbReference type="GO" id="GO:0008270">
    <property type="term" value="F:zinc ion binding"/>
    <property type="evidence" value="ECO:0007669"/>
    <property type="project" value="InterPro"/>
</dbReference>
<keyword evidence="6" id="KW-0539">Nucleus</keyword>
<dbReference type="Pfam" id="PF10602">
    <property type="entry name" value="RPN7"/>
    <property type="match status" value="1"/>
</dbReference>
<dbReference type="EMBL" id="CAJMWV010003060">
    <property type="protein sequence ID" value="CAE6475367.1"/>
    <property type="molecule type" value="Genomic_DNA"/>
</dbReference>
<evidence type="ECO:0000313" key="11">
    <source>
        <dbReference type="Proteomes" id="UP000663831"/>
    </source>
</evidence>
<feature type="compositionally biased region" description="Low complexity" evidence="7">
    <location>
        <begin position="76"/>
        <end position="101"/>
    </location>
</feature>
<dbReference type="GO" id="GO:0000981">
    <property type="term" value="F:DNA-binding transcription factor activity, RNA polymerase II-specific"/>
    <property type="evidence" value="ECO:0007669"/>
    <property type="project" value="InterPro"/>
</dbReference>
<accession>A0A8H3C9T6</accession>
<dbReference type="CDD" id="cd00067">
    <property type="entry name" value="GAL4"/>
    <property type="match status" value="1"/>
</dbReference>
<dbReference type="PROSITE" id="PS50250">
    <property type="entry name" value="PCI"/>
    <property type="match status" value="1"/>
</dbReference>
<feature type="region of interest" description="Disordered" evidence="7">
    <location>
        <begin position="229"/>
        <end position="265"/>
    </location>
</feature>
<evidence type="ECO:0000256" key="5">
    <source>
        <dbReference type="ARBA" id="ARBA00022790"/>
    </source>
</evidence>
<dbReference type="Proteomes" id="UP000663831">
    <property type="component" value="Unassembled WGS sequence"/>
</dbReference>
<dbReference type="InterPro" id="IPR036390">
    <property type="entry name" value="WH_DNA-bd_sf"/>
</dbReference>
<evidence type="ECO:0000256" key="1">
    <source>
        <dbReference type="ARBA" id="ARBA00004123"/>
    </source>
</evidence>
<dbReference type="PROSITE" id="PS50048">
    <property type="entry name" value="ZN2_CY6_FUNGAL_2"/>
    <property type="match status" value="1"/>
</dbReference>
<comment type="similarity">
    <text evidence="3">Belongs to the CSN1 family.</text>
</comment>
<evidence type="ECO:0000256" key="4">
    <source>
        <dbReference type="ARBA" id="ARBA00022490"/>
    </source>
</evidence>
<dbReference type="OrthoDB" id="422427at2759"/>
<dbReference type="InterPro" id="IPR021858">
    <property type="entry name" value="Fun_TF"/>
</dbReference>
<evidence type="ECO:0000259" key="9">
    <source>
        <dbReference type="PROSITE" id="PS50250"/>
    </source>
</evidence>
<proteinExistence type="inferred from homology"/>
<dbReference type="GO" id="GO:0008180">
    <property type="term" value="C:COP9 signalosome"/>
    <property type="evidence" value="ECO:0007669"/>
    <property type="project" value="UniProtKB-KW"/>
</dbReference>
<protein>
    <recommendedName>
        <fullName evidence="12">COP9 signalosome complex subunit 1</fullName>
    </recommendedName>
</protein>
<sequence>MSTPRMNIRSINGCYTCKNRKKKCDETYPECKRCVAMGIACGGYPPLENPDSRGVMRRARPILPKRGTTFKVVTPGSSRHSVSHASASTSSQAATGQSQTANGEKNRPIEPPGQIMTFSQFPDPPQAHSAPLPPLNTARSVATQLIVPTQSRNALYNVGMPPADSFASPNPHLPTSSPNSSTGASSLELGLPRTANNRLGEVPAYLAPGQMDSVRGPFEHSWNKSSVSAQSSSLGSLSTGSSRSLPSLSFSPSEEDEASDDEDPEGVAQVMCIAPTPDPHAQSNTLPFVLQSYARWANFSVFEPSRIAYQLKDNILNRFSCSQTSRNRVILIANAITAIGRDAKFNARSTSIVAMLYDEAQQSIAHVTSLQPAPRRELDIPLASKAFDHLLEMLLLQCWAIGPRNLMGLMHAAAPVFRRACPEPPEQLVSLPRILLESEFHLRQFVESDVLLTLVSGRSMFFRYDVSFTEETWGRIALEDGLQWLRGLPGQFLILLAWINRLCEEFGTSVDPQLVAAVETRVRDARFIPGISSDPILTVRRLAVKECWRQTVYVYLYMALCGAGADDPRVARAVKAFTRIINGVKPGHNPDNFLLIPMHVVGVAARRRHDRDSIRRRIFGLQKGANSGTPPHTALIKLTDIWDRTEAENRAAVWSDLRISAMRSTCRNLNLQPSSSPRSVGMEGLYADYQDAYGDMEGVVSNAGPSTSIEAQKLVKRNIIVDDQHPFDLDLYIASYKGQAAIKRLRFIAASSTTLQADALRLAIEQVKAANVDVNLYHQLVTEYNALPSVHKQITIDQDWMAKVKATKDAEGDRLQVELKTYTTNLIKESTRMAYRDLGNFFRSLGDTGNALKHYSKGRESCTTAGHVLQMNMAAVELLVEQLNFAQIYSYVFKAESALESASTVGAGASSGKGTDKPDAEYERARSKLQLASGIAQLGQGNFQKAAWTFLKLEKNVDDWLGTLVAPADIAIYGTLAALATLSRSQIKASVVESDTFTYFIEQEPYIREIIDAYTANNFKVVLELLDRHSSRHALDIVLAPHISLLTSLIRDRALILYTTPFTSIRLQRLADAFGLSLSDVEAHIVRLVREGQVKGRVDASEKVLIATQVDPRAELFHRALKAGAENEATARKLILRMKLIQNDLVVKMSKSQQQRAGASTAQDEEMGGIIEVQ</sequence>
<dbReference type="SMART" id="SM00088">
    <property type="entry name" value="PINT"/>
    <property type="match status" value="1"/>
</dbReference>
<dbReference type="Gene3D" id="4.10.240.10">
    <property type="entry name" value="Zn(2)-C6 fungal-type DNA-binding domain"/>
    <property type="match status" value="1"/>
</dbReference>
<gene>
    <name evidence="10" type="ORF">RDB_LOCUS91740</name>
</gene>
<dbReference type="AlphaFoldDB" id="A0A8H3C9T6"/>
<keyword evidence="4" id="KW-0963">Cytoplasm</keyword>
<dbReference type="GO" id="GO:0005737">
    <property type="term" value="C:cytoplasm"/>
    <property type="evidence" value="ECO:0007669"/>
    <property type="project" value="UniProtKB-SubCell"/>
</dbReference>
<dbReference type="SUPFAM" id="SSF46785">
    <property type="entry name" value="Winged helix' DNA-binding domain"/>
    <property type="match status" value="1"/>
</dbReference>
<evidence type="ECO:0000256" key="2">
    <source>
        <dbReference type="ARBA" id="ARBA00004496"/>
    </source>
</evidence>
<dbReference type="SUPFAM" id="SSF57701">
    <property type="entry name" value="Zn2/Cys6 DNA-binding domain"/>
    <property type="match status" value="1"/>
</dbReference>
<dbReference type="Pfam" id="PF01399">
    <property type="entry name" value="PCI"/>
    <property type="match status" value="1"/>
</dbReference>
<dbReference type="InterPro" id="IPR000717">
    <property type="entry name" value="PCI_dom"/>
</dbReference>
<feature type="compositionally biased region" description="Low complexity" evidence="7">
    <location>
        <begin position="229"/>
        <end position="252"/>
    </location>
</feature>
<comment type="caution">
    <text evidence="10">The sequence shown here is derived from an EMBL/GenBank/DDBJ whole genome shotgun (WGS) entry which is preliminary data.</text>
</comment>
<feature type="region of interest" description="Disordered" evidence="7">
    <location>
        <begin position="73"/>
        <end position="135"/>
    </location>
</feature>
<dbReference type="SMART" id="SM00066">
    <property type="entry name" value="GAL4"/>
    <property type="match status" value="1"/>
</dbReference>
<feature type="domain" description="Zn(2)-C6 fungal-type" evidence="8">
    <location>
        <begin position="13"/>
        <end position="41"/>
    </location>
</feature>
<dbReference type="Pfam" id="PF11951">
    <property type="entry name" value="Fungal_trans_2"/>
    <property type="match status" value="1"/>
</dbReference>
<evidence type="ECO:0000256" key="3">
    <source>
        <dbReference type="ARBA" id="ARBA00008793"/>
    </source>
</evidence>
<dbReference type="Pfam" id="PF00172">
    <property type="entry name" value="Zn_clus"/>
    <property type="match status" value="1"/>
</dbReference>
<feature type="region of interest" description="Disordered" evidence="7">
    <location>
        <begin position="159"/>
        <end position="188"/>
    </location>
</feature>
<dbReference type="InterPro" id="IPR019585">
    <property type="entry name" value="Rpn7/CSN1"/>
</dbReference>
<evidence type="ECO:0000259" key="8">
    <source>
        <dbReference type="PROSITE" id="PS50048"/>
    </source>
</evidence>
<feature type="compositionally biased region" description="Polar residues" evidence="7">
    <location>
        <begin position="1152"/>
        <end position="1162"/>
    </location>
</feature>
<evidence type="ECO:0000313" key="10">
    <source>
        <dbReference type="EMBL" id="CAE6475367.1"/>
    </source>
</evidence>
<comment type="subcellular location">
    <subcellularLocation>
        <location evidence="2">Cytoplasm</location>
    </subcellularLocation>
    <subcellularLocation>
        <location evidence="1">Nucleus</location>
    </subcellularLocation>
</comment>
<dbReference type="InterPro" id="IPR045135">
    <property type="entry name" value="Rpn7_N"/>
</dbReference>
<feature type="domain" description="PCI" evidence="9">
    <location>
        <begin position="942"/>
        <end position="1112"/>
    </location>
</feature>
<dbReference type="InterPro" id="IPR001138">
    <property type="entry name" value="Zn2Cys6_DnaBD"/>
</dbReference>
<dbReference type="PROSITE" id="PS00463">
    <property type="entry name" value="ZN2_CY6_FUNGAL_1"/>
    <property type="match status" value="1"/>
</dbReference>
<dbReference type="PANTHER" id="PTHR14145">
    <property type="entry name" value="26S PROTESOME SUBUNIT 6"/>
    <property type="match status" value="1"/>
</dbReference>
<reference evidence="10" key="1">
    <citation type="submission" date="2021-01" db="EMBL/GenBank/DDBJ databases">
        <authorList>
            <person name="Kaushik A."/>
        </authorList>
    </citation>
    <scope>NUCLEOTIDE SEQUENCE</scope>
    <source>
        <strain evidence="10">AG3-1AP</strain>
    </source>
</reference>